<evidence type="ECO:0000313" key="2">
    <source>
        <dbReference type="Proteomes" id="UP000325440"/>
    </source>
</evidence>
<evidence type="ECO:0000313" key="1">
    <source>
        <dbReference type="EMBL" id="VVC33318.1"/>
    </source>
</evidence>
<organism evidence="1 2">
    <name type="scientific">Cinara cedri</name>
    <dbReference type="NCBI Taxonomy" id="506608"/>
    <lineage>
        <taxon>Eukaryota</taxon>
        <taxon>Metazoa</taxon>
        <taxon>Ecdysozoa</taxon>
        <taxon>Arthropoda</taxon>
        <taxon>Hexapoda</taxon>
        <taxon>Insecta</taxon>
        <taxon>Pterygota</taxon>
        <taxon>Neoptera</taxon>
        <taxon>Paraneoptera</taxon>
        <taxon>Hemiptera</taxon>
        <taxon>Sternorrhyncha</taxon>
        <taxon>Aphidomorpha</taxon>
        <taxon>Aphidoidea</taxon>
        <taxon>Aphididae</taxon>
        <taxon>Lachninae</taxon>
        <taxon>Cinara</taxon>
    </lineage>
</organism>
<keyword evidence="2" id="KW-1185">Reference proteome</keyword>
<name>A0A5E4MV26_9HEMI</name>
<accession>A0A5E4MV26</accession>
<dbReference type="Proteomes" id="UP000325440">
    <property type="component" value="Unassembled WGS sequence"/>
</dbReference>
<proteinExistence type="predicted"/>
<reference evidence="1 2" key="1">
    <citation type="submission" date="2019-08" db="EMBL/GenBank/DDBJ databases">
        <authorList>
            <person name="Alioto T."/>
            <person name="Alioto T."/>
            <person name="Gomez Garrido J."/>
        </authorList>
    </citation>
    <scope>NUCLEOTIDE SEQUENCE [LARGE SCALE GENOMIC DNA]</scope>
</reference>
<dbReference type="EMBL" id="CABPRJ010000966">
    <property type="protein sequence ID" value="VVC33318.1"/>
    <property type="molecule type" value="Genomic_DNA"/>
</dbReference>
<gene>
    <name evidence="1" type="ORF">CINCED_3A022158</name>
</gene>
<dbReference type="AlphaFoldDB" id="A0A5E4MV26"/>
<sequence>MRKTNKIMILCLDEFKNVQPNFTIINGFYGYGIKTPLTDTALSYIDPSGVVSDKFDERFTKKLCETCSLAACNKVRRFEYTKIGKKVCRQICQQQNKLICPIQMGKVKLTHSYCSKVGSHLMQANTCICAFEISFSDTFNFVFFHFTPNFNGQLSMIYFEAGSICQ</sequence>
<protein>
    <submittedName>
        <fullName evidence="1">Uncharacterized protein</fullName>
    </submittedName>
</protein>